<feature type="domain" description="Schlafen AlbA-2" evidence="1">
    <location>
        <begin position="17"/>
        <end position="72"/>
    </location>
</feature>
<sequence length="109" mass="12172">MKRFSDKELETLLDELESDLTERKQSFKGDTPKKARQAVCAFANDLPNHNQPGVLFIGANDDGSPSQCPITDELLCSLADMKTDGNILPLPVLSVERGKKHEFAYLNFF</sequence>
<organism evidence="2 3">
    <name type="scientific">Candidatus Marithioploca araucensis</name>
    <dbReference type="NCBI Taxonomy" id="70273"/>
    <lineage>
        <taxon>Bacteria</taxon>
        <taxon>Pseudomonadati</taxon>
        <taxon>Pseudomonadota</taxon>
        <taxon>Gammaproteobacteria</taxon>
        <taxon>Thiotrichales</taxon>
        <taxon>Thiotrichaceae</taxon>
        <taxon>Candidatus Marithioploca</taxon>
    </lineage>
</organism>
<accession>A0ABT7VWB3</accession>
<proteinExistence type="predicted"/>
<gene>
    <name evidence="2" type="ORF">QUF54_10965</name>
</gene>
<dbReference type="InterPro" id="IPR007421">
    <property type="entry name" value="Schlafen_AlbA_2_dom"/>
</dbReference>
<comment type="caution">
    <text evidence="2">The sequence shown here is derived from an EMBL/GenBank/DDBJ whole genome shotgun (WGS) entry which is preliminary data.</text>
</comment>
<evidence type="ECO:0000313" key="3">
    <source>
        <dbReference type="Proteomes" id="UP001171945"/>
    </source>
</evidence>
<evidence type="ECO:0000313" key="2">
    <source>
        <dbReference type="EMBL" id="MDM8563862.1"/>
    </source>
</evidence>
<dbReference type="Pfam" id="PF04326">
    <property type="entry name" value="SLFN_AlbA_2"/>
    <property type="match status" value="1"/>
</dbReference>
<evidence type="ECO:0000259" key="1">
    <source>
        <dbReference type="Pfam" id="PF04326"/>
    </source>
</evidence>
<protein>
    <submittedName>
        <fullName evidence="2">DNA binding domain-containing protein</fullName>
    </submittedName>
</protein>
<name>A0ABT7VWB3_9GAMM</name>
<keyword evidence="3" id="KW-1185">Reference proteome</keyword>
<dbReference type="Gene3D" id="3.30.950.30">
    <property type="entry name" value="Schlafen, AAA domain"/>
    <property type="match status" value="1"/>
</dbReference>
<dbReference type="EMBL" id="JAUCGM010000926">
    <property type="protein sequence ID" value="MDM8563862.1"/>
    <property type="molecule type" value="Genomic_DNA"/>
</dbReference>
<reference evidence="2" key="1">
    <citation type="submission" date="2023-06" db="EMBL/GenBank/DDBJ databases">
        <title>Uncultivated large filamentous bacteria from sulfidic sediments reveal new species and different genomic features in energy metabolism and defense.</title>
        <authorList>
            <person name="Fonseca A."/>
        </authorList>
    </citation>
    <scope>NUCLEOTIDE SEQUENCE</scope>
    <source>
        <strain evidence="2">HSG4</strain>
    </source>
</reference>
<dbReference type="Proteomes" id="UP001171945">
    <property type="component" value="Unassembled WGS sequence"/>
</dbReference>
<dbReference type="InterPro" id="IPR038461">
    <property type="entry name" value="Schlafen_AlbA_2_dom_sf"/>
</dbReference>